<reference evidence="2" key="2">
    <citation type="submission" date="2023-07" db="EMBL/GenBank/DDBJ databases">
        <authorList>
            <person name="Shen H."/>
        </authorList>
    </citation>
    <scope>NUCLEOTIDE SEQUENCE</scope>
    <source>
        <strain evidence="2">TNR-22</strain>
    </source>
</reference>
<name>A0ABT8YNN3_9HYPH</name>
<dbReference type="Pfam" id="PF12146">
    <property type="entry name" value="Hydrolase_4"/>
    <property type="match status" value="1"/>
</dbReference>
<accession>A0ABT8YNN3</accession>
<dbReference type="EMBL" id="JAUOZU010000010">
    <property type="protein sequence ID" value="MDO6965307.1"/>
    <property type="molecule type" value="Genomic_DNA"/>
</dbReference>
<dbReference type="SUPFAM" id="SSF53474">
    <property type="entry name" value="alpha/beta-Hydrolases"/>
    <property type="match status" value="1"/>
</dbReference>
<dbReference type="GO" id="GO:0016787">
    <property type="term" value="F:hydrolase activity"/>
    <property type="evidence" value="ECO:0007669"/>
    <property type="project" value="UniProtKB-KW"/>
</dbReference>
<dbReference type="RefSeq" id="WP_304377236.1">
    <property type="nucleotide sequence ID" value="NZ_JAUOZU010000010.1"/>
</dbReference>
<evidence type="ECO:0000259" key="1">
    <source>
        <dbReference type="Pfam" id="PF12146"/>
    </source>
</evidence>
<keyword evidence="2" id="KW-0378">Hydrolase</keyword>
<gene>
    <name evidence="2" type="ORF">Q4481_15170</name>
</gene>
<evidence type="ECO:0000313" key="2">
    <source>
        <dbReference type="EMBL" id="MDO6965307.1"/>
    </source>
</evidence>
<dbReference type="Proteomes" id="UP001174932">
    <property type="component" value="Unassembled WGS sequence"/>
</dbReference>
<evidence type="ECO:0000313" key="3">
    <source>
        <dbReference type="Proteomes" id="UP001174932"/>
    </source>
</evidence>
<dbReference type="Gene3D" id="3.40.50.1820">
    <property type="entry name" value="alpha/beta hydrolase"/>
    <property type="match status" value="1"/>
</dbReference>
<organism evidence="2 3">
    <name type="scientific">Rhizobium alvei</name>
    <dbReference type="NCBI Taxonomy" id="1132659"/>
    <lineage>
        <taxon>Bacteria</taxon>
        <taxon>Pseudomonadati</taxon>
        <taxon>Pseudomonadota</taxon>
        <taxon>Alphaproteobacteria</taxon>
        <taxon>Hyphomicrobiales</taxon>
        <taxon>Rhizobiaceae</taxon>
        <taxon>Rhizobium/Agrobacterium group</taxon>
        <taxon>Rhizobium</taxon>
    </lineage>
</organism>
<dbReference type="PANTHER" id="PTHR11614">
    <property type="entry name" value="PHOSPHOLIPASE-RELATED"/>
    <property type="match status" value="1"/>
</dbReference>
<protein>
    <submittedName>
        <fullName evidence="2">Alpha/beta hydrolase</fullName>
    </submittedName>
</protein>
<proteinExistence type="predicted"/>
<dbReference type="InterPro" id="IPR029058">
    <property type="entry name" value="AB_hydrolase_fold"/>
</dbReference>
<dbReference type="InterPro" id="IPR022742">
    <property type="entry name" value="Hydrolase_4"/>
</dbReference>
<comment type="caution">
    <text evidence="2">The sequence shown here is derived from an EMBL/GenBank/DDBJ whole genome shotgun (WGS) entry which is preliminary data.</text>
</comment>
<sequence length="321" mass="36466">MTDILHATPDNPIPDNHFSGFFESHDGAKLRYAVFRCDASVPRGTIVLLHGRNESIEKYFETIRDLTRQGLWVATFDWRGQGRSHRHLKNHRRGHARNIRDFERDLDAFLEKIVLPDAKLPFFVLAHSMGSLIALKSAPHLENRIERMVLCAPFVGATGLGASVGLMKFLSGLATWTGFGWVQFSKDRPYRTFENNVLTSDPQRFARNETLARTWPSLALGPPTARWIRTMLRTIEEVQTLDHLKKIRIPCLILAPSGDRIVPYRHFEELSQKFRAGKLVTIQGAEHELLQERDLFRNQALAAIAAFLPGSDSDPMIFSGD</sequence>
<feature type="domain" description="Serine aminopeptidase S33" evidence="1">
    <location>
        <begin position="42"/>
        <end position="294"/>
    </location>
</feature>
<reference evidence="2" key="1">
    <citation type="journal article" date="2015" name="Int. J. Syst. Evol. Microbiol.">
        <title>Rhizobium alvei sp. nov., isolated from a freshwater river.</title>
        <authorList>
            <person name="Sheu S.Y."/>
            <person name="Huang H.W."/>
            <person name="Young C.C."/>
            <person name="Chen W.M."/>
        </authorList>
    </citation>
    <scope>NUCLEOTIDE SEQUENCE</scope>
    <source>
        <strain evidence="2">TNR-22</strain>
    </source>
</reference>
<dbReference type="InterPro" id="IPR051044">
    <property type="entry name" value="MAG_DAG_Lipase"/>
</dbReference>
<keyword evidence="3" id="KW-1185">Reference proteome</keyword>